<organism evidence="2 3">
    <name type="scientific">Periconia digitata</name>
    <dbReference type="NCBI Taxonomy" id="1303443"/>
    <lineage>
        <taxon>Eukaryota</taxon>
        <taxon>Fungi</taxon>
        <taxon>Dikarya</taxon>
        <taxon>Ascomycota</taxon>
        <taxon>Pezizomycotina</taxon>
        <taxon>Dothideomycetes</taxon>
        <taxon>Pleosporomycetidae</taxon>
        <taxon>Pleosporales</taxon>
        <taxon>Massarineae</taxon>
        <taxon>Periconiaceae</taxon>
        <taxon>Periconia</taxon>
    </lineage>
</organism>
<dbReference type="Proteomes" id="UP001152607">
    <property type="component" value="Unassembled WGS sequence"/>
</dbReference>
<sequence>MSAVTAVRTIASAGTDVLPSGGVPLLTQFSTPAECSTRWFHSSSSGENYLFNFSRFKIASDTEYFDYYFSACLPYSTLAAVISPGVCPSGREAGNIVYYSAEQLYVGECCPSGWWVTEPGRTGCSTIFTTPWTAITGYTESGTTYWDSPMVITTTGINTVRDGDGSIVMRLPYTTSSVTKKSTTVVSSGIASAEPFQIFWKAEDLRLFPTEYASSLASRIDVPFATSTPASPGARLGSGTPQTSTPVPGLSTAAKAGIGVGSVLGSAVAIGALVITLLWRRRSQRRRDELVAEGDGDHIMRLELPGEDAIKKPEVAYIIPEVHGKALNEVDATPRAIAEIDSRNIRAELV</sequence>
<evidence type="ECO:0000313" key="2">
    <source>
        <dbReference type="EMBL" id="CAI6339935.1"/>
    </source>
</evidence>
<reference evidence="2" key="1">
    <citation type="submission" date="2023-01" db="EMBL/GenBank/DDBJ databases">
        <authorList>
            <person name="Van Ghelder C."/>
            <person name="Rancurel C."/>
        </authorList>
    </citation>
    <scope>NUCLEOTIDE SEQUENCE</scope>
    <source>
        <strain evidence="2">CNCM I-4278</strain>
    </source>
</reference>
<accession>A0A9W4XTD3</accession>
<keyword evidence="1" id="KW-1133">Transmembrane helix</keyword>
<gene>
    <name evidence="2" type="ORF">PDIGIT_LOCUS13100</name>
</gene>
<dbReference type="EMBL" id="CAOQHR010000010">
    <property type="protein sequence ID" value="CAI6339935.1"/>
    <property type="molecule type" value="Genomic_DNA"/>
</dbReference>
<dbReference type="OrthoDB" id="4770059at2759"/>
<dbReference type="AlphaFoldDB" id="A0A9W4XTD3"/>
<comment type="caution">
    <text evidence="2">The sequence shown here is derived from an EMBL/GenBank/DDBJ whole genome shotgun (WGS) entry which is preliminary data.</text>
</comment>
<keyword evidence="1" id="KW-0812">Transmembrane</keyword>
<evidence type="ECO:0000313" key="3">
    <source>
        <dbReference type="Proteomes" id="UP001152607"/>
    </source>
</evidence>
<proteinExistence type="predicted"/>
<evidence type="ECO:0000256" key="1">
    <source>
        <dbReference type="SAM" id="Phobius"/>
    </source>
</evidence>
<name>A0A9W4XTD3_9PLEO</name>
<protein>
    <submittedName>
        <fullName evidence="2">Uncharacterized protein</fullName>
    </submittedName>
</protein>
<keyword evidence="3" id="KW-1185">Reference proteome</keyword>
<feature type="transmembrane region" description="Helical" evidence="1">
    <location>
        <begin position="256"/>
        <end position="279"/>
    </location>
</feature>
<keyword evidence="1" id="KW-0472">Membrane</keyword>